<dbReference type="Proteomes" id="UP000477651">
    <property type="component" value="Unassembled WGS sequence"/>
</dbReference>
<keyword evidence="3" id="KW-1185">Reference proteome</keyword>
<evidence type="ECO:0000313" key="2">
    <source>
        <dbReference type="EMBL" id="NEN75030.1"/>
    </source>
</evidence>
<evidence type="ECO:0000256" key="1">
    <source>
        <dbReference type="SAM" id="Phobius"/>
    </source>
</evidence>
<name>A0A6L9Y3N0_9BURK</name>
<keyword evidence="1" id="KW-1133">Transmembrane helix</keyword>
<proteinExistence type="predicted"/>
<sequence>MKSIGKILLLLFFVGFIVIGIWKVVDLTLFGESDMNSNDPVTINSPIVMSLPHQEDPRSISAEEAFSNTTSDTVVSQTLSCQEVYTLIEQFYTLRMNDSDIEMALAIIQQNENMPDQDVTSFEHFVKTLWDTPKNEIKPLKEVEASINDLCKKAN</sequence>
<dbReference type="RefSeq" id="WP_159991970.1">
    <property type="nucleotide sequence ID" value="NZ_CP047165.1"/>
</dbReference>
<keyword evidence="1" id="KW-0812">Transmembrane</keyword>
<feature type="transmembrane region" description="Helical" evidence="1">
    <location>
        <begin position="7"/>
        <end position="25"/>
    </location>
</feature>
<reference evidence="2 3" key="1">
    <citation type="submission" date="2020-02" db="EMBL/GenBank/DDBJ databases">
        <title>Pelistega sp. NLN82 were isolated from wild rodents of the Hainan Island.</title>
        <authorList>
            <person name="Niu N."/>
            <person name="Zhou J."/>
        </authorList>
    </citation>
    <scope>NUCLEOTIDE SEQUENCE [LARGE SCALE GENOMIC DNA]</scope>
    <source>
        <strain evidence="2 3">NLN82</strain>
    </source>
</reference>
<dbReference type="EMBL" id="JAAGYR010000002">
    <property type="protein sequence ID" value="NEN75030.1"/>
    <property type="molecule type" value="Genomic_DNA"/>
</dbReference>
<accession>A0A6L9Y3N0</accession>
<dbReference type="AlphaFoldDB" id="A0A6L9Y3N0"/>
<protein>
    <submittedName>
        <fullName evidence="2">Uncharacterized protein</fullName>
    </submittedName>
</protein>
<organism evidence="2 3">
    <name type="scientific">Pelistega ratti</name>
    <dbReference type="NCBI Taxonomy" id="2652177"/>
    <lineage>
        <taxon>Bacteria</taxon>
        <taxon>Pseudomonadati</taxon>
        <taxon>Pseudomonadota</taxon>
        <taxon>Betaproteobacteria</taxon>
        <taxon>Burkholderiales</taxon>
        <taxon>Alcaligenaceae</taxon>
        <taxon>Pelistega</taxon>
    </lineage>
</organism>
<comment type="caution">
    <text evidence="2">The sequence shown here is derived from an EMBL/GenBank/DDBJ whole genome shotgun (WGS) entry which is preliminary data.</text>
</comment>
<gene>
    <name evidence="2" type="ORF">F9B74_01650</name>
</gene>
<keyword evidence="1" id="KW-0472">Membrane</keyword>
<evidence type="ECO:0000313" key="3">
    <source>
        <dbReference type="Proteomes" id="UP000477651"/>
    </source>
</evidence>